<dbReference type="InterPro" id="IPR004525">
    <property type="entry name" value="EpmA"/>
</dbReference>
<dbReference type="AlphaFoldDB" id="A0A517QP51"/>
<keyword evidence="3" id="KW-0067">ATP-binding</keyword>
<dbReference type="InterPro" id="IPR004364">
    <property type="entry name" value="Aa-tRNA-synt_II"/>
</dbReference>
<dbReference type="EC" id="6.3.1.-" evidence="5"/>
<evidence type="ECO:0000313" key="5">
    <source>
        <dbReference type="EMBL" id="QDT33401.1"/>
    </source>
</evidence>
<evidence type="ECO:0000256" key="3">
    <source>
        <dbReference type="ARBA" id="ARBA00022840"/>
    </source>
</evidence>
<dbReference type="NCBIfam" id="NF006828">
    <property type="entry name" value="PRK09350.1"/>
    <property type="match status" value="1"/>
</dbReference>
<accession>A0A517QP51</accession>
<proteinExistence type="predicted"/>
<organism evidence="5 6">
    <name type="scientific">Thalassoglobus polymorphus</name>
    <dbReference type="NCBI Taxonomy" id="2527994"/>
    <lineage>
        <taxon>Bacteria</taxon>
        <taxon>Pseudomonadati</taxon>
        <taxon>Planctomycetota</taxon>
        <taxon>Planctomycetia</taxon>
        <taxon>Planctomycetales</taxon>
        <taxon>Planctomycetaceae</taxon>
        <taxon>Thalassoglobus</taxon>
    </lineage>
</organism>
<dbReference type="InterPro" id="IPR018149">
    <property type="entry name" value="Lys-tRNA-synth_II_C"/>
</dbReference>
<dbReference type="GO" id="GO:0005829">
    <property type="term" value="C:cytosol"/>
    <property type="evidence" value="ECO:0007669"/>
    <property type="project" value="TreeGrafter"/>
</dbReference>
<dbReference type="InterPro" id="IPR045864">
    <property type="entry name" value="aa-tRNA-synth_II/BPL/LPL"/>
</dbReference>
<dbReference type="PANTHER" id="PTHR42918">
    <property type="entry name" value="LYSYL-TRNA SYNTHETASE"/>
    <property type="match status" value="1"/>
</dbReference>
<keyword evidence="1 5" id="KW-0436">Ligase</keyword>
<dbReference type="EMBL" id="CP036267">
    <property type="protein sequence ID" value="QDT33401.1"/>
    <property type="molecule type" value="Genomic_DNA"/>
</dbReference>
<sequence length="292" mass="32862">MMSESCIDRWLDPFGLQVFGKTCFLQTSPEFAMKRMLAAGADSIFQICKAFRAGEVGDHHNPEFTMLEWYRQSTPLSEQIKFVEKLVQGSLDFASEKKWIAPSQRFPQFQTLTYEAAFQNSLGISPHESSSETLQELAVANGFQLASGETVDRDDLLNYLLATVVEPDLEEMEAVSLIDYPASQSALAKIVQRGEYFVAERFEMYLHGHEICNGYQELTDPVELRRRMSLQNKKRIADGKSELPVESKLLEAMERQGLPESSGVALGFDRLVMICLGCSSLKDVLAFPFSEV</sequence>
<dbReference type="Gene3D" id="3.30.930.10">
    <property type="entry name" value="Bira Bifunctional Protein, Domain 2"/>
    <property type="match status" value="1"/>
</dbReference>
<dbReference type="Proteomes" id="UP000315724">
    <property type="component" value="Chromosome"/>
</dbReference>
<dbReference type="GO" id="GO:0005524">
    <property type="term" value="F:ATP binding"/>
    <property type="evidence" value="ECO:0007669"/>
    <property type="project" value="UniProtKB-KW"/>
</dbReference>
<dbReference type="InterPro" id="IPR006195">
    <property type="entry name" value="aa-tRNA-synth_II"/>
</dbReference>
<dbReference type="GO" id="GO:0006430">
    <property type="term" value="P:lysyl-tRNA aminoacylation"/>
    <property type="evidence" value="ECO:0007669"/>
    <property type="project" value="InterPro"/>
</dbReference>
<dbReference type="GO" id="GO:0003746">
    <property type="term" value="F:translation elongation factor activity"/>
    <property type="evidence" value="ECO:0007669"/>
    <property type="project" value="UniProtKB-KW"/>
</dbReference>
<dbReference type="GO" id="GO:0004824">
    <property type="term" value="F:lysine-tRNA ligase activity"/>
    <property type="evidence" value="ECO:0007669"/>
    <property type="project" value="InterPro"/>
</dbReference>
<dbReference type="SUPFAM" id="SSF55681">
    <property type="entry name" value="Class II aaRS and biotin synthetases"/>
    <property type="match status" value="1"/>
</dbReference>
<gene>
    <name evidence="5" type="primary">epmA</name>
    <name evidence="5" type="ORF">Mal48_26540</name>
</gene>
<dbReference type="Pfam" id="PF00152">
    <property type="entry name" value="tRNA-synt_2"/>
    <property type="match status" value="1"/>
</dbReference>
<evidence type="ECO:0000256" key="1">
    <source>
        <dbReference type="ARBA" id="ARBA00022598"/>
    </source>
</evidence>
<keyword evidence="2" id="KW-0547">Nucleotide-binding</keyword>
<reference evidence="5 6" key="1">
    <citation type="submission" date="2019-02" db="EMBL/GenBank/DDBJ databases">
        <title>Deep-cultivation of Planctomycetes and their phenomic and genomic characterization uncovers novel biology.</title>
        <authorList>
            <person name="Wiegand S."/>
            <person name="Jogler M."/>
            <person name="Boedeker C."/>
            <person name="Pinto D."/>
            <person name="Vollmers J."/>
            <person name="Rivas-Marin E."/>
            <person name="Kohn T."/>
            <person name="Peeters S.H."/>
            <person name="Heuer A."/>
            <person name="Rast P."/>
            <person name="Oberbeckmann S."/>
            <person name="Bunk B."/>
            <person name="Jeske O."/>
            <person name="Meyerdierks A."/>
            <person name="Storesund J.E."/>
            <person name="Kallscheuer N."/>
            <person name="Luecker S."/>
            <person name="Lage O.M."/>
            <person name="Pohl T."/>
            <person name="Merkel B.J."/>
            <person name="Hornburger P."/>
            <person name="Mueller R.-W."/>
            <person name="Bruemmer F."/>
            <person name="Labrenz M."/>
            <person name="Spormann A.M."/>
            <person name="Op den Camp H."/>
            <person name="Overmann J."/>
            <person name="Amann R."/>
            <person name="Jetten M.S.M."/>
            <person name="Mascher T."/>
            <person name="Medema M.H."/>
            <person name="Devos D.P."/>
            <person name="Kaster A.-K."/>
            <person name="Ovreas L."/>
            <person name="Rohde M."/>
            <person name="Galperin M.Y."/>
            <person name="Jogler C."/>
        </authorList>
    </citation>
    <scope>NUCLEOTIDE SEQUENCE [LARGE SCALE GENOMIC DNA]</scope>
    <source>
        <strain evidence="5 6">Mal48</strain>
    </source>
</reference>
<dbReference type="PANTHER" id="PTHR42918:SF6">
    <property type="entry name" value="ELONGATION FACTOR P--(R)-BETA-LYSINE LIGASE"/>
    <property type="match status" value="1"/>
</dbReference>
<dbReference type="PROSITE" id="PS50862">
    <property type="entry name" value="AA_TRNA_LIGASE_II"/>
    <property type="match status" value="1"/>
</dbReference>
<dbReference type="NCBIfam" id="TIGR00462">
    <property type="entry name" value="genX"/>
    <property type="match status" value="1"/>
</dbReference>
<name>A0A517QP51_9PLAN</name>
<feature type="domain" description="Aminoacyl-transfer RNA synthetases class-II family profile" evidence="4">
    <location>
        <begin position="24"/>
        <end position="288"/>
    </location>
</feature>
<evidence type="ECO:0000256" key="2">
    <source>
        <dbReference type="ARBA" id="ARBA00022741"/>
    </source>
</evidence>
<dbReference type="KEGG" id="tpol:Mal48_26540"/>
<dbReference type="PRINTS" id="PR00982">
    <property type="entry name" value="TRNASYNTHLYS"/>
</dbReference>
<protein>
    <submittedName>
        <fullName evidence="5">Elongation factor P--(R)-beta-lysine ligase</fullName>
        <ecNumber evidence="5">6.3.1.-</ecNumber>
    </submittedName>
</protein>
<keyword evidence="5" id="KW-0251">Elongation factor</keyword>
<evidence type="ECO:0000313" key="6">
    <source>
        <dbReference type="Proteomes" id="UP000315724"/>
    </source>
</evidence>
<evidence type="ECO:0000259" key="4">
    <source>
        <dbReference type="PROSITE" id="PS50862"/>
    </source>
</evidence>
<dbReference type="GO" id="GO:0000049">
    <property type="term" value="F:tRNA binding"/>
    <property type="evidence" value="ECO:0007669"/>
    <property type="project" value="TreeGrafter"/>
</dbReference>
<keyword evidence="6" id="KW-1185">Reference proteome</keyword>
<keyword evidence="5" id="KW-0648">Protein biosynthesis</keyword>